<dbReference type="RefSeq" id="WP_244499217.1">
    <property type="nucleotide sequence ID" value="NZ_FMZB01000001.1"/>
</dbReference>
<evidence type="ECO:0000313" key="2">
    <source>
        <dbReference type="Proteomes" id="UP000198666"/>
    </source>
</evidence>
<evidence type="ECO:0000313" key="1">
    <source>
        <dbReference type="EMBL" id="SDC17555.1"/>
    </source>
</evidence>
<name>A0A1G6JGI3_9BACI</name>
<reference evidence="2" key="1">
    <citation type="submission" date="2016-10" db="EMBL/GenBank/DDBJ databases">
        <authorList>
            <person name="Varghese N."/>
            <person name="Submissions S."/>
        </authorList>
    </citation>
    <scope>NUCLEOTIDE SEQUENCE [LARGE SCALE GENOMIC DNA]</scope>
    <source>
        <strain evidence="2">DSM 21620</strain>
    </source>
</reference>
<dbReference type="Proteomes" id="UP000198666">
    <property type="component" value="Unassembled WGS sequence"/>
</dbReference>
<sequence length="264" mass="30699">MCYAKDMEKLAQKAKRHPQKVLSMYVNTDPADRDQTGGEWRIHVKNGLKNFETYLKNDPEELEQFLKVKDRVKAFLEDNGQSMKKSCVVFASAADIWFAECLQMPVTTEFHWENEPKLEQFQLLYERFPESGVILVQKNQVKVIDAVLGKINDTKLFEMDLDTEKWKVQASPQRALSIKGKGGKGSKKDTIENRLEANQKRWYKSLAPNLDKLAKDKEWKSIHLVGNKEEAKLIESYMQKQVQQTDSKNLFDQEEKKVLEEVIL</sequence>
<evidence type="ECO:0008006" key="3">
    <source>
        <dbReference type="Google" id="ProtNLM"/>
    </source>
</evidence>
<dbReference type="EMBL" id="FMZB01000001">
    <property type="protein sequence ID" value="SDC17555.1"/>
    <property type="molecule type" value="Genomic_DNA"/>
</dbReference>
<gene>
    <name evidence="1" type="ORF">SAMN05421663_101578</name>
</gene>
<dbReference type="AlphaFoldDB" id="A0A1G6JGI3"/>
<dbReference type="InterPro" id="IPR040983">
    <property type="entry name" value="Bact_RF_family5"/>
</dbReference>
<keyword evidence="2" id="KW-1185">Reference proteome</keyword>
<proteinExistence type="predicted"/>
<accession>A0A1G6JGI3</accession>
<dbReference type="Pfam" id="PF18846">
    <property type="entry name" value="baeRF_family5"/>
    <property type="match status" value="1"/>
</dbReference>
<organism evidence="1 2">
    <name type="scientific">Terribacillus halophilus</name>
    <dbReference type="NCBI Taxonomy" id="361279"/>
    <lineage>
        <taxon>Bacteria</taxon>
        <taxon>Bacillati</taxon>
        <taxon>Bacillota</taxon>
        <taxon>Bacilli</taxon>
        <taxon>Bacillales</taxon>
        <taxon>Bacillaceae</taxon>
        <taxon>Terribacillus</taxon>
    </lineage>
</organism>
<dbReference type="STRING" id="361279.SAMN05421663_101578"/>
<protein>
    <recommendedName>
        <fullName evidence="3">Protein required for attachment to host cells</fullName>
    </recommendedName>
</protein>